<dbReference type="STRING" id="1160497.A0A1L9V588"/>
<dbReference type="OrthoDB" id="20872at2759"/>
<dbReference type="Gene3D" id="1.25.40.20">
    <property type="entry name" value="Ankyrin repeat-containing domain"/>
    <property type="match status" value="1"/>
</dbReference>
<dbReference type="PROSITE" id="PS50297">
    <property type="entry name" value="ANK_REP_REGION"/>
    <property type="match status" value="1"/>
</dbReference>
<dbReference type="SUPFAM" id="SSF48403">
    <property type="entry name" value="Ankyrin repeat"/>
    <property type="match status" value="1"/>
</dbReference>
<evidence type="ECO:0000313" key="5">
    <source>
        <dbReference type="Proteomes" id="UP000184300"/>
    </source>
</evidence>
<dbReference type="Pfam" id="PF12796">
    <property type="entry name" value="Ank_2"/>
    <property type="match status" value="1"/>
</dbReference>
<reference evidence="5" key="1">
    <citation type="journal article" date="2017" name="Genome Biol.">
        <title>Comparative genomics reveals high biological diversity and specific adaptations in the industrially and medically important fungal genus Aspergillus.</title>
        <authorList>
            <person name="de Vries R.P."/>
            <person name="Riley R."/>
            <person name="Wiebenga A."/>
            <person name="Aguilar-Osorio G."/>
            <person name="Amillis S."/>
            <person name="Uchima C.A."/>
            <person name="Anderluh G."/>
            <person name="Asadollahi M."/>
            <person name="Askin M."/>
            <person name="Barry K."/>
            <person name="Battaglia E."/>
            <person name="Bayram O."/>
            <person name="Benocci T."/>
            <person name="Braus-Stromeyer S.A."/>
            <person name="Caldana C."/>
            <person name="Canovas D."/>
            <person name="Cerqueira G.C."/>
            <person name="Chen F."/>
            <person name="Chen W."/>
            <person name="Choi C."/>
            <person name="Clum A."/>
            <person name="Dos Santos R.A."/>
            <person name="Damasio A.R."/>
            <person name="Diallinas G."/>
            <person name="Emri T."/>
            <person name="Fekete E."/>
            <person name="Flipphi M."/>
            <person name="Freyberg S."/>
            <person name="Gallo A."/>
            <person name="Gournas C."/>
            <person name="Habgood R."/>
            <person name="Hainaut M."/>
            <person name="Harispe M.L."/>
            <person name="Henrissat B."/>
            <person name="Hilden K.S."/>
            <person name="Hope R."/>
            <person name="Hossain A."/>
            <person name="Karabika E."/>
            <person name="Karaffa L."/>
            <person name="Karanyi Z."/>
            <person name="Krasevec N."/>
            <person name="Kuo A."/>
            <person name="Kusch H."/>
            <person name="LaButti K."/>
            <person name="Lagendijk E.L."/>
            <person name="Lapidus A."/>
            <person name="Levasseur A."/>
            <person name="Lindquist E."/>
            <person name="Lipzen A."/>
            <person name="Logrieco A.F."/>
            <person name="MacCabe A."/>
            <person name="Maekelae M.R."/>
            <person name="Malavazi I."/>
            <person name="Melin P."/>
            <person name="Meyer V."/>
            <person name="Mielnichuk N."/>
            <person name="Miskei M."/>
            <person name="Molnar A.P."/>
            <person name="Mule G."/>
            <person name="Ngan C.Y."/>
            <person name="Orejas M."/>
            <person name="Orosz E."/>
            <person name="Ouedraogo J.P."/>
            <person name="Overkamp K.M."/>
            <person name="Park H.-S."/>
            <person name="Perrone G."/>
            <person name="Piumi F."/>
            <person name="Punt P.J."/>
            <person name="Ram A.F."/>
            <person name="Ramon A."/>
            <person name="Rauscher S."/>
            <person name="Record E."/>
            <person name="Riano-Pachon D.M."/>
            <person name="Robert V."/>
            <person name="Roehrig J."/>
            <person name="Ruller R."/>
            <person name="Salamov A."/>
            <person name="Salih N.S."/>
            <person name="Samson R.A."/>
            <person name="Sandor E."/>
            <person name="Sanguinetti M."/>
            <person name="Schuetze T."/>
            <person name="Sepcic K."/>
            <person name="Shelest E."/>
            <person name="Sherlock G."/>
            <person name="Sophianopoulou V."/>
            <person name="Squina F.M."/>
            <person name="Sun H."/>
            <person name="Susca A."/>
            <person name="Todd R.B."/>
            <person name="Tsang A."/>
            <person name="Unkles S.E."/>
            <person name="van de Wiele N."/>
            <person name="van Rossen-Uffink D."/>
            <person name="Oliveira J.V."/>
            <person name="Vesth T.C."/>
            <person name="Visser J."/>
            <person name="Yu J.-H."/>
            <person name="Zhou M."/>
            <person name="Andersen M.R."/>
            <person name="Archer D.B."/>
            <person name="Baker S.E."/>
            <person name="Benoit I."/>
            <person name="Brakhage A.A."/>
            <person name="Braus G.H."/>
            <person name="Fischer R."/>
            <person name="Frisvad J.C."/>
            <person name="Goldman G.H."/>
            <person name="Houbraken J."/>
            <person name="Oakley B."/>
            <person name="Pocsi I."/>
            <person name="Scazzocchio C."/>
            <person name="Seiboth B."/>
            <person name="vanKuyk P.A."/>
            <person name="Wortman J."/>
            <person name="Dyer P.S."/>
            <person name="Grigoriev I.V."/>
        </authorList>
    </citation>
    <scope>NUCLEOTIDE SEQUENCE [LARGE SCALE GENOMIC DNA]</scope>
    <source>
        <strain evidence="5">CBS 516.65</strain>
    </source>
</reference>
<dbReference type="SMART" id="SM00248">
    <property type="entry name" value="ANK"/>
    <property type="match status" value="3"/>
</dbReference>
<feature type="repeat" description="ANK" evidence="3">
    <location>
        <begin position="29"/>
        <end position="61"/>
    </location>
</feature>
<dbReference type="InterPro" id="IPR002110">
    <property type="entry name" value="Ankyrin_rpt"/>
</dbReference>
<dbReference type="AlphaFoldDB" id="A0A1L9V588"/>
<sequence>MAAVDRRFTKLVELLLDMPDINAEHKCCYGKTALHLAATDGSEDIVRLLLAKGIKPDPNDYCNCTPLVIAASRSHLPIVKLLREAGAYANTETDTGDTPIYVAFYRRRDDIVRVLLEMEKMIPASPGKGIKRKPRFSVSGVGPLSRSSKYWAEASIP</sequence>
<protein>
    <submittedName>
        <fullName evidence="4">Uncharacterized protein</fullName>
    </submittedName>
</protein>
<name>A0A1L9V588_ASPGL</name>
<dbReference type="Proteomes" id="UP000184300">
    <property type="component" value="Unassembled WGS sequence"/>
</dbReference>
<evidence type="ECO:0000313" key="4">
    <source>
        <dbReference type="EMBL" id="OJJ79066.1"/>
    </source>
</evidence>
<proteinExistence type="predicted"/>
<keyword evidence="5" id="KW-1185">Reference proteome</keyword>
<dbReference type="GeneID" id="34460173"/>
<dbReference type="PANTHER" id="PTHR24198:SF165">
    <property type="entry name" value="ANKYRIN REPEAT-CONTAINING PROTEIN-RELATED"/>
    <property type="match status" value="1"/>
</dbReference>
<accession>A0A1L9V588</accession>
<feature type="repeat" description="ANK" evidence="3">
    <location>
        <begin position="62"/>
        <end position="94"/>
    </location>
</feature>
<gene>
    <name evidence="4" type="ORF">ASPGLDRAFT_30099</name>
</gene>
<dbReference type="PANTHER" id="PTHR24198">
    <property type="entry name" value="ANKYRIN REPEAT AND PROTEIN KINASE DOMAIN-CONTAINING PROTEIN"/>
    <property type="match status" value="1"/>
</dbReference>
<evidence type="ECO:0000256" key="2">
    <source>
        <dbReference type="ARBA" id="ARBA00023043"/>
    </source>
</evidence>
<keyword evidence="1" id="KW-0677">Repeat</keyword>
<organism evidence="4 5">
    <name type="scientific">Aspergillus glaucus CBS 516.65</name>
    <dbReference type="NCBI Taxonomy" id="1160497"/>
    <lineage>
        <taxon>Eukaryota</taxon>
        <taxon>Fungi</taxon>
        <taxon>Dikarya</taxon>
        <taxon>Ascomycota</taxon>
        <taxon>Pezizomycotina</taxon>
        <taxon>Eurotiomycetes</taxon>
        <taxon>Eurotiomycetidae</taxon>
        <taxon>Eurotiales</taxon>
        <taxon>Aspergillaceae</taxon>
        <taxon>Aspergillus</taxon>
        <taxon>Aspergillus subgen. Aspergillus</taxon>
    </lineage>
</organism>
<dbReference type="InterPro" id="IPR036770">
    <property type="entry name" value="Ankyrin_rpt-contain_sf"/>
</dbReference>
<evidence type="ECO:0000256" key="3">
    <source>
        <dbReference type="PROSITE-ProRule" id="PRU00023"/>
    </source>
</evidence>
<dbReference type="PRINTS" id="PR01415">
    <property type="entry name" value="ANKYRIN"/>
</dbReference>
<dbReference type="PROSITE" id="PS50088">
    <property type="entry name" value="ANK_REPEAT"/>
    <property type="match status" value="2"/>
</dbReference>
<dbReference type="EMBL" id="KV878922">
    <property type="protein sequence ID" value="OJJ79066.1"/>
    <property type="molecule type" value="Genomic_DNA"/>
</dbReference>
<dbReference type="VEuPathDB" id="FungiDB:ASPGLDRAFT_30099"/>
<dbReference type="Pfam" id="PF00023">
    <property type="entry name" value="Ank"/>
    <property type="match status" value="1"/>
</dbReference>
<dbReference type="RefSeq" id="XP_022395764.1">
    <property type="nucleotide sequence ID" value="XM_022543912.1"/>
</dbReference>
<evidence type="ECO:0000256" key="1">
    <source>
        <dbReference type="ARBA" id="ARBA00022737"/>
    </source>
</evidence>
<keyword evidence="2 3" id="KW-0040">ANK repeat</keyword>